<gene>
    <name evidence="7" type="ORF">CEUTPL_LOCUS2969</name>
</gene>
<dbReference type="Gene3D" id="6.20.210.20">
    <property type="entry name" value="THAP domain"/>
    <property type="match status" value="1"/>
</dbReference>
<evidence type="ECO:0000313" key="8">
    <source>
        <dbReference type="Proteomes" id="UP001152799"/>
    </source>
</evidence>
<dbReference type="PANTHER" id="PTHR46927:SF3">
    <property type="entry name" value="THAP-TYPE DOMAIN-CONTAINING PROTEIN"/>
    <property type="match status" value="1"/>
</dbReference>
<dbReference type="AlphaFoldDB" id="A0A9N9QF94"/>
<proteinExistence type="predicted"/>
<evidence type="ECO:0000313" key="7">
    <source>
        <dbReference type="EMBL" id="CAG9762286.1"/>
    </source>
</evidence>
<evidence type="ECO:0000256" key="4">
    <source>
        <dbReference type="ARBA" id="ARBA00023125"/>
    </source>
</evidence>
<keyword evidence="8" id="KW-1185">Reference proteome</keyword>
<reference evidence="7" key="1">
    <citation type="submission" date="2022-01" db="EMBL/GenBank/DDBJ databases">
        <authorList>
            <person name="King R."/>
        </authorList>
    </citation>
    <scope>NUCLEOTIDE SEQUENCE</scope>
</reference>
<evidence type="ECO:0000256" key="1">
    <source>
        <dbReference type="ARBA" id="ARBA00022723"/>
    </source>
</evidence>
<dbReference type="SUPFAM" id="SSF57716">
    <property type="entry name" value="Glucocorticoid receptor-like (DNA-binding domain)"/>
    <property type="match status" value="1"/>
</dbReference>
<dbReference type="Proteomes" id="UP001152799">
    <property type="component" value="Chromosome 11"/>
</dbReference>
<dbReference type="InterPro" id="IPR038441">
    <property type="entry name" value="THAP_Znf_sf"/>
</dbReference>
<keyword evidence="3" id="KW-0862">Zinc</keyword>
<dbReference type="Pfam" id="PF05485">
    <property type="entry name" value="THAP"/>
    <property type="match status" value="1"/>
</dbReference>
<evidence type="ECO:0000256" key="3">
    <source>
        <dbReference type="ARBA" id="ARBA00022833"/>
    </source>
</evidence>
<dbReference type="PROSITE" id="PS50950">
    <property type="entry name" value="ZF_THAP"/>
    <property type="match status" value="1"/>
</dbReference>
<dbReference type="SMART" id="SM00980">
    <property type="entry name" value="THAP"/>
    <property type="match status" value="1"/>
</dbReference>
<feature type="domain" description="THAP-type" evidence="6">
    <location>
        <begin position="1"/>
        <end position="90"/>
    </location>
</feature>
<dbReference type="OrthoDB" id="7312725at2759"/>
<evidence type="ECO:0000259" key="6">
    <source>
        <dbReference type="PROSITE" id="PS50950"/>
    </source>
</evidence>
<dbReference type="PANTHER" id="PTHR46927">
    <property type="entry name" value="AGAP005574-PA"/>
    <property type="match status" value="1"/>
</dbReference>
<dbReference type="InterPro" id="IPR006612">
    <property type="entry name" value="THAP_Znf"/>
</dbReference>
<keyword evidence="2 5" id="KW-0863">Zinc-finger</keyword>
<evidence type="ECO:0000256" key="2">
    <source>
        <dbReference type="ARBA" id="ARBA00022771"/>
    </source>
</evidence>
<organism evidence="7 8">
    <name type="scientific">Ceutorhynchus assimilis</name>
    <name type="common">cabbage seed weevil</name>
    <dbReference type="NCBI Taxonomy" id="467358"/>
    <lineage>
        <taxon>Eukaryota</taxon>
        <taxon>Metazoa</taxon>
        <taxon>Ecdysozoa</taxon>
        <taxon>Arthropoda</taxon>
        <taxon>Hexapoda</taxon>
        <taxon>Insecta</taxon>
        <taxon>Pterygota</taxon>
        <taxon>Neoptera</taxon>
        <taxon>Endopterygota</taxon>
        <taxon>Coleoptera</taxon>
        <taxon>Polyphaga</taxon>
        <taxon>Cucujiformia</taxon>
        <taxon>Curculionidae</taxon>
        <taxon>Ceutorhynchinae</taxon>
        <taxon>Ceutorhynchus</taxon>
    </lineage>
</organism>
<dbReference type="EMBL" id="OU892287">
    <property type="protein sequence ID" value="CAG9762286.1"/>
    <property type="molecule type" value="Genomic_DNA"/>
</dbReference>
<dbReference type="SMART" id="SM00692">
    <property type="entry name" value="DM3"/>
    <property type="match status" value="1"/>
</dbReference>
<name>A0A9N9QF94_9CUCU</name>
<dbReference type="InterPro" id="IPR052224">
    <property type="entry name" value="THAP_domain_protein"/>
</dbReference>
<keyword evidence="1" id="KW-0479">Metal-binding</keyword>
<keyword evidence="4 5" id="KW-0238">DNA-binding</keyword>
<protein>
    <recommendedName>
        <fullName evidence="6">THAP-type domain-containing protein</fullName>
    </recommendedName>
</protein>
<sequence length="268" mass="31066">MVNCCVEGCNHNRKNSSVTLHQFPRKEKEPERYQAWKNRINRKHFFPNSNNVVCSLHFTDEDFENKLMKTLLPDKNLKRMLKKTAVPSLLLDKKQTKITVPTSVRKSSRKKIEVQSQIELVKQAFPLDAMPDEPMDMDNLDIKEDITEMTIEEVGIQCELGKKEFHKYSIENNSQKKSIHSAFSEKESISETTVKKEVDDDEEITEDSEFEYVLVQTKLLMPLFSFCSICKSPVKDIKKFTKGAVLHVKYKCPNGHCQTWSSSENPDK</sequence>
<accession>A0A9N9QF94</accession>
<dbReference type="GO" id="GO:0008270">
    <property type="term" value="F:zinc ion binding"/>
    <property type="evidence" value="ECO:0007669"/>
    <property type="project" value="UniProtKB-KW"/>
</dbReference>
<evidence type="ECO:0000256" key="5">
    <source>
        <dbReference type="PROSITE-ProRule" id="PRU00309"/>
    </source>
</evidence>
<dbReference type="GO" id="GO:0003677">
    <property type="term" value="F:DNA binding"/>
    <property type="evidence" value="ECO:0007669"/>
    <property type="project" value="UniProtKB-UniRule"/>
</dbReference>